<gene>
    <name evidence="1" type="ORF">GLW08_12675</name>
</gene>
<name>A0ACC7VHE6_9BACI</name>
<keyword evidence="2" id="KW-1185">Reference proteome</keyword>
<protein>
    <submittedName>
        <fullName evidence="1">Uncharacterized protein</fullName>
    </submittedName>
</protein>
<proteinExistence type="predicted"/>
<comment type="caution">
    <text evidence="1">The sequence shown here is derived from an EMBL/GenBank/DDBJ whole genome shotgun (WGS) entry which is preliminary data.</text>
</comment>
<evidence type="ECO:0000313" key="2">
    <source>
        <dbReference type="Proteomes" id="UP000466692"/>
    </source>
</evidence>
<reference evidence="1" key="1">
    <citation type="submission" date="2019-11" db="EMBL/GenBank/DDBJ databases">
        <title>Genome sequences of 17 halophilic strains isolated from different environments.</title>
        <authorList>
            <person name="Furrow R.E."/>
        </authorList>
    </citation>
    <scope>NUCLEOTIDE SEQUENCE</scope>
    <source>
        <strain evidence="1">22510_22_Filter</strain>
    </source>
</reference>
<accession>A0ACC7VHE6</accession>
<dbReference type="EMBL" id="WMEU01000003">
    <property type="protein sequence ID" value="MYL54192.1"/>
    <property type="molecule type" value="Genomic_DNA"/>
</dbReference>
<sequence length="262" mass="29750">MEKMESYRSSNGTVFKFTNTKSFSPHGEFREEIIDEVFNFAYGMSFGSEGVHRNYRSGGTHQRKNGEVFADTFQGKLAEFAIYNIFTSQGLEVSRPDTDMYNLGSWDSGDFEIGKRKLSIKSTKSYGQLLLLESKDWNEDGLYIPDIEKNGGKYDASILVRLHPFASDILKGMRSLYSSSISADELYANIIKNSFKYEIAGFVTRGDLKRAINNQLFVPRGAYLNKVGKNNKLDASNYYVQTGDMRSIKLLIEKLKEEIKTS</sequence>
<organism evidence="1 2">
    <name type="scientific">Pontibacillus yanchengensis</name>
    <dbReference type="NCBI Taxonomy" id="462910"/>
    <lineage>
        <taxon>Bacteria</taxon>
        <taxon>Bacillati</taxon>
        <taxon>Bacillota</taxon>
        <taxon>Bacilli</taxon>
        <taxon>Bacillales</taxon>
        <taxon>Bacillaceae</taxon>
        <taxon>Pontibacillus</taxon>
    </lineage>
</organism>
<evidence type="ECO:0000313" key="1">
    <source>
        <dbReference type="EMBL" id="MYL54192.1"/>
    </source>
</evidence>
<dbReference type="Proteomes" id="UP000466692">
    <property type="component" value="Unassembled WGS sequence"/>
</dbReference>